<evidence type="ECO:0000259" key="4">
    <source>
        <dbReference type="PROSITE" id="PS01124"/>
    </source>
</evidence>
<dbReference type="Gene3D" id="2.60.120.10">
    <property type="entry name" value="Jelly Rolls"/>
    <property type="match status" value="1"/>
</dbReference>
<dbReference type="SUPFAM" id="SSF46689">
    <property type="entry name" value="Homeodomain-like"/>
    <property type="match status" value="2"/>
</dbReference>
<dbReference type="InterPro" id="IPR014710">
    <property type="entry name" value="RmlC-like_jellyroll"/>
</dbReference>
<sequence length="313" mass="35715">MDSLMFPKNQVVTFMIGGNFSADAGWKHKLRYHHGDYELIICVKGPINLLVGDETVTLNANDIYIVPPYTSMKGTEPSNRSIEFYWLHFLLPTKPAASQGQLQSANSSDKNQNLIIDNSYHLQSLDELLILTHQLLAVDVSGTYSTQQQNLLMTLILTVIGNLANKTESDEKNRTVVNQLKEWIRANIYRSPTLTDIANETELNRQYVSRLFKKFVGMSPKHYMIQLKIQTAQALLIRTNLSIKEISGYAYFSDDKLFMKQFKQVTGVTPSSFRSEYRKIYHNNQVIDPVLPIPEEITQKLDHDKDPGTPKES</sequence>
<dbReference type="InterPro" id="IPR037923">
    <property type="entry name" value="HTH-like"/>
</dbReference>
<keyword evidence="3" id="KW-0804">Transcription</keyword>
<dbReference type="EMBL" id="BKAM01000024">
    <property type="protein sequence ID" value="GEP72590.1"/>
    <property type="molecule type" value="Genomic_DNA"/>
</dbReference>
<evidence type="ECO:0000256" key="3">
    <source>
        <dbReference type="ARBA" id="ARBA00023163"/>
    </source>
</evidence>
<dbReference type="PANTHER" id="PTHR43280">
    <property type="entry name" value="ARAC-FAMILY TRANSCRIPTIONAL REGULATOR"/>
    <property type="match status" value="1"/>
</dbReference>
<dbReference type="GO" id="GO:0043565">
    <property type="term" value="F:sequence-specific DNA binding"/>
    <property type="evidence" value="ECO:0007669"/>
    <property type="project" value="InterPro"/>
</dbReference>
<dbReference type="Gene3D" id="1.10.10.60">
    <property type="entry name" value="Homeodomain-like"/>
    <property type="match status" value="2"/>
</dbReference>
<reference evidence="5 6" key="1">
    <citation type="submission" date="2019-07" db="EMBL/GenBank/DDBJ databases">
        <title>Whole genome shotgun sequence of Lactobacillus rapi NBRC 109618.</title>
        <authorList>
            <person name="Hosoyama A."/>
            <person name="Uohara A."/>
            <person name="Ohji S."/>
            <person name="Ichikawa N."/>
        </authorList>
    </citation>
    <scope>NUCLEOTIDE SEQUENCE [LARGE SCALE GENOMIC DNA]</scope>
    <source>
        <strain evidence="5 6">NBRC 109618</strain>
    </source>
</reference>
<name>A0A512PN28_9LACO</name>
<dbReference type="GO" id="GO:0003700">
    <property type="term" value="F:DNA-binding transcription factor activity"/>
    <property type="evidence" value="ECO:0007669"/>
    <property type="project" value="InterPro"/>
</dbReference>
<organism evidence="5 6">
    <name type="scientific">Lentilactobacillus rapi</name>
    <dbReference type="NCBI Taxonomy" id="481723"/>
    <lineage>
        <taxon>Bacteria</taxon>
        <taxon>Bacillati</taxon>
        <taxon>Bacillota</taxon>
        <taxon>Bacilli</taxon>
        <taxon>Lactobacillales</taxon>
        <taxon>Lactobacillaceae</taxon>
        <taxon>Lentilactobacillus</taxon>
    </lineage>
</organism>
<keyword evidence="2" id="KW-0238">DNA-binding</keyword>
<evidence type="ECO:0000313" key="6">
    <source>
        <dbReference type="Proteomes" id="UP000321569"/>
    </source>
</evidence>
<keyword evidence="1" id="KW-0805">Transcription regulation</keyword>
<dbReference type="InterPro" id="IPR009057">
    <property type="entry name" value="Homeodomain-like_sf"/>
</dbReference>
<dbReference type="SMART" id="SM00342">
    <property type="entry name" value="HTH_ARAC"/>
    <property type="match status" value="1"/>
</dbReference>
<dbReference type="PANTHER" id="PTHR43280:SF2">
    <property type="entry name" value="HTH-TYPE TRANSCRIPTIONAL REGULATOR EXSA"/>
    <property type="match status" value="1"/>
</dbReference>
<dbReference type="PROSITE" id="PS01124">
    <property type="entry name" value="HTH_ARAC_FAMILY_2"/>
    <property type="match status" value="1"/>
</dbReference>
<dbReference type="STRING" id="1423795.FD12_GL001267"/>
<proteinExistence type="predicted"/>
<evidence type="ECO:0000256" key="1">
    <source>
        <dbReference type="ARBA" id="ARBA00023015"/>
    </source>
</evidence>
<evidence type="ECO:0000256" key="2">
    <source>
        <dbReference type="ARBA" id="ARBA00023125"/>
    </source>
</evidence>
<accession>A0A512PN28</accession>
<dbReference type="RefSeq" id="WP_225427286.1">
    <property type="nucleotide sequence ID" value="NZ_BKAM01000024.1"/>
</dbReference>
<dbReference type="Pfam" id="PF12833">
    <property type="entry name" value="HTH_18"/>
    <property type="match status" value="1"/>
</dbReference>
<dbReference type="Proteomes" id="UP000321569">
    <property type="component" value="Unassembled WGS sequence"/>
</dbReference>
<dbReference type="AlphaFoldDB" id="A0A512PN28"/>
<gene>
    <name evidence="5" type="ORF">LRA02_14580</name>
</gene>
<dbReference type="InterPro" id="IPR003313">
    <property type="entry name" value="AraC-bd"/>
</dbReference>
<dbReference type="SUPFAM" id="SSF51215">
    <property type="entry name" value="Regulatory protein AraC"/>
    <property type="match status" value="1"/>
</dbReference>
<feature type="domain" description="HTH araC/xylS-type" evidence="4">
    <location>
        <begin position="178"/>
        <end position="276"/>
    </location>
</feature>
<dbReference type="Pfam" id="PF02311">
    <property type="entry name" value="AraC_binding"/>
    <property type="match status" value="1"/>
</dbReference>
<dbReference type="InterPro" id="IPR018060">
    <property type="entry name" value="HTH_AraC"/>
</dbReference>
<protein>
    <submittedName>
        <fullName evidence="5">Transcriptional regulator</fullName>
    </submittedName>
</protein>
<comment type="caution">
    <text evidence="5">The sequence shown here is derived from an EMBL/GenBank/DDBJ whole genome shotgun (WGS) entry which is preliminary data.</text>
</comment>
<evidence type="ECO:0000313" key="5">
    <source>
        <dbReference type="EMBL" id="GEP72590.1"/>
    </source>
</evidence>